<comment type="subcellular location">
    <subcellularLocation>
        <location evidence="2">Chromosome</location>
    </subcellularLocation>
    <subcellularLocation>
        <location evidence="3">Cytoplasm</location>
    </subcellularLocation>
    <subcellularLocation>
        <location evidence="1">Nucleus</location>
    </subcellularLocation>
</comment>
<evidence type="ECO:0000256" key="2">
    <source>
        <dbReference type="ARBA" id="ARBA00004286"/>
    </source>
</evidence>
<comment type="caution">
    <text evidence="13">The sequence shown here is derived from an EMBL/GenBank/DDBJ whole genome shotgun (WGS) entry which is preliminary data.</text>
</comment>
<evidence type="ECO:0000256" key="8">
    <source>
        <dbReference type="ARBA" id="ARBA00023186"/>
    </source>
</evidence>
<evidence type="ECO:0000256" key="6">
    <source>
        <dbReference type="ARBA" id="ARBA00022703"/>
    </source>
</evidence>
<dbReference type="Gene3D" id="1.10.8.810">
    <property type="entry name" value="Daxx helical bundle domain"/>
    <property type="match status" value="1"/>
</dbReference>
<proteinExistence type="predicted"/>
<keyword evidence="8" id="KW-0143">Chaperone</keyword>
<evidence type="ECO:0000256" key="3">
    <source>
        <dbReference type="ARBA" id="ARBA00004496"/>
    </source>
</evidence>
<dbReference type="InterPro" id="IPR046426">
    <property type="entry name" value="DAXX_histone-bd_sf"/>
</dbReference>
<evidence type="ECO:0000256" key="7">
    <source>
        <dbReference type="ARBA" id="ARBA00023054"/>
    </source>
</evidence>
<dbReference type="InterPro" id="IPR046378">
    <property type="entry name" value="DAXX_histone-bd"/>
</dbReference>
<accession>A0ABR3HKM9</accession>
<name>A0ABR3HKM9_LOXSC</name>
<keyword evidence="4" id="KW-0158">Chromosome</keyword>
<keyword evidence="5" id="KW-0963">Cytoplasm</keyword>
<evidence type="ECO:0000313" key="14">
    <source>
        <dbReference type="Proteomes" id="UP001549920"/>
    </source>
</evidence>
<keyword evidence="7 10" id="KW-0175">Coiled coil</keyword>
<feature type="compositionally biased region" description="Basic and acidic residues" evidence="11">
    <location>
        <begin position="800"/>
        <end position="813"/>
    </location>
</feature>
<feature type="coiled-coil region" evidence="10">
    <location>
        <begin position="549"/>
        <end position="576"/>
    </location>
</feature>
<keyword evidence="6" id="KW-0053">Apoptosis</keyword>
<keyword evidence="14" id="KW-1185">Reference proteome</keyword>
<protein>
    <recommendedName>
        <fullName evidence="12">Daxx histone-binding domain-containing protein</fullName>
    </recommendedName>
</protein>
<dbReference type="InterPro" id="IPR038298">
    <property type="entry name" value="Daxx_N_sf"/>
</dbReference>
<dbReference type="Gene3D" id="1.20.58.2170">
    <property type="match status" value="1"/>
</dbReference>
<feature type="region of interest" description="Disordered" evidence="11">
    <location>
        <begin position="787"/>
        <end position="845"/>
    </location>
</feature>
<feature type="domain" description="Daxx histone-binding" evidence="12">
    <location>
        <begin position="663"/>
        <end position="742"/>
    </location>
</feature>
<gene>
    <name evidence="13" type="ORF">ABMA27_004787</name>
</gene>
<evidence type="ECO:0000256" key="10">
    <source>
        <dbReference type="SAM" id="Coils"/>
    </source>
</evidence>
<keyword evidence="9" id="KW-0539">Nucleus</keyword>
<evidence type="ECO:0000256" key="9">
    <source>
        <dbReference type="ARBA" id="ARBA00023242"/>
    </source>
</evidence>
<dbReference type="EMBL" id="JBEUOH010000017">
    <property type="protein sequence ID" value="KAL0870965.1"/>
    <property type="molecule type" value="Genomic_DNA"/>
</dbReference>
<evidence type="ECO:0000256" key="4">
    <source>
        <dbReference type="ARBA" id="ARBA00022454"/>
    </source>
</evidence>
<organism evidence="13 14">
    <name type="scientific">Loxostege sticticalis</name>
    <name type="common">Beet webworm moth</name>
    <dbReference type="NCBI Taxonomy" id="481309"/>
    <lineage>
        <taxon>Eukaryota</taxon>
        <taxon>Metazoa</taxon>
        <taxon>Ecdysozoa</taxon>
        <taxon>Arthropoda</taxon>
        <taxon>Hexapoda</taxon>
        <taxon>Insecta</taxon>
        <taxon>Pterygota</taxon>
        <taxon>Neoptera</taxon>
        <taxon>Endopterygota</taxon>
        <taxon>Lepidoptera</taxon>
        <taxon>Glossata</taxon>
        <taxon>Ditrysia</taxon>
        <taxon>Pyraloidea</taxon>
        <taxon>Crambidae</taxon>
        <taxon>Pyraustinae</taxon>
        <taxon>Loxostege</taxon>
    </lineage>
</organism>
<dbReference type="Pfam" id="PF20920">
    <property type="entry name" value="DAXX_hist_bd"/>
    <property type="match status" value="1"/>
</dbReference>
<feature type="compositionally biased region" description="Polar residues" evidence="11">
    <location>
        <begin position="814"/>
        <end position="837"/>
    </location>
</feature>
<evidence type="ECO:0000256" key="5">
    <source>
        <dbReference type="ARBA" id="ARBA00022490"/>
    </source>
</evidence>
<evidence type="ECO:0000256" key="1">
    <source>
        <dbReference type="ARBA" id="ARBA00004123"/>
    </source>
</evidence>
<sequence>MDPIYLSDDSNAGEVIDLGAESNDDVIEISEIEDYKTSFKNDGQYDYLLKENKLLVEFIEKCLDLESTKGMLRVINRSLIPAFYSTTQMFRETEIITTVISKSIRKLDSDPDHKFSHVKELCGEMKKASRKFSEKQKRWKEAALLEKRKSINRSKRKKKMMWGKRKKMKPNEIENIIVSDDSDGFEVPIINLDEIASQVNTAEVPLEDYSRASQDVGIIEIEIDNVAQDTGSDEIEIPINDCTTSNNDLFTKNMSSNSAQDTLKSGIEVTESSKNKSVAHIDTKKKDSNTYSAGLISLNNTLKPIGEQSTGALVYDNEISSTEISSTVNVDENCTGSVKGSQDSDLIVLDENEKELVTTTQEVTEVKINVNLNASKVSSEVNSSTASVISDDQCRGKEEQNLDDKDLIVLDEDDEAQKRIPIQKDKKENVSNNEVSFIETSSTITVLTNQKSCESNKANLEELNEDDITTTQRVNQDTEKSTTSIASVKDKVNHGKRNEPTQNSDLIIIDDEDDSEKFACNNKTKSLPVNEEDTLLVPHKAEEFEGTTEDKLMSRIKSIEDEISAFKDKITELEEQEVNNDTMWSPYIQCEKYKSKIVQLYKELCKLTGERAVKRREVRLKAANTRSQLCVDKLEQLINANIGHDGLPHFPDFQDVLQCVRDANKEGQLGWNRNEVMREANTLFTYCGRALQESRMRREWRDMLSLVKSEQVEDPADNDPELMARLQANRQTAVKREKDLLDSSYWRRQLLTDIRPLQRLWCQLVPNNRYCEMSYLLPSEECTKENDIYSSDSENESENEVDKDITSTKDAERSTTSQQNENTSVKEPSREGNQVKANITDKEPSRVGNQVKAMEELSQTLIKAVFAKPSANGLTNSYNDGSHIVRKRCTPIKLDDNKTDKRSFMYSSKTSEVSSNNDPFNILNHNFNLVTKVVLQRIELPKVGNVVKVGDGATNYPLVTNSNSVKKESGINEPDNNTNLVSEIKKEPCIDIQAELDKLGDNFTMTVIDIEDPFLLVEISSDSEDEDELSREERLPL</sequence>
<evidence type="ECO:0000259" key="12">
    <source>
        <dbReference type="Pfam" id="PF20920"/>
    </source>
</evidence>
<evidence type="ECO:0000256" key="11">
    <source>
        <dbReference type="SAM" id="MobiDB-lite"/>
    </source>
</evidence>
<evidence type="ECO:0000313" key="13">
    <source>
        <dbReference type="EMBL" id="KAL0870965.1"/>
    </source>
</evidence>
<reference evidence="13 14" key="1">
    <citation type="submission" date="2024-06" db="EMBL/GenBank/DDBJ databases">
        <title>A chromosome-level genome assembly of beet webworm, Loxostege sticticalis.</title>
        <authorList>
            <person name="Zhang Y."/>
        </authorList>
    </citation>
    <scope>NUCLEOTIDE SEQUENCE [LARGE SCALE GENOMIC DNA]</scope>
    <source>
        <strain evidence="13">AQ026</strain>
        <tissue evidence="13">Whole body</tissue>
    </source>
</reference>
<dbReference type="Proteomes" id="UP001549920">
    <property type="component" value="Unassembled WGS sequence"/>
</dbReference>